<organism evidence="1 2">
    <name type="scientific">Bartonella henselae</name>
    <name type="common">Rochalimaea henselae</name>
    <dbReference type="NCBI Taxonomy" id="38323"/>
    <lineage>
        <taxon>Bacteria</taxon>
        <taxon>Pseudomonadati</taxon>
        <taxon>Pseudomonadota</taxon>
        <taxon>Alphaproteobacteria</taxon>
        <taxon>Hyphomicrobiales</taxon>
        <taxon>Bartonellaceae</taxon>
        <taxon>Bartonella</taxon>
    </lineage>
</organism>
<evidence type="ECO:0000313" key="1">
    <source>
        <dbReference type="EMBL" id="CDO46129.1"/>
    </source>
</evidence>
<dbReference type="EMBL" id="HG969191">
    <property type="protein sequence ID" value="CDO46129.1"/>
    <property type="molecule type" value="Genomic_DNA"/>
</dbReference>
<sequence>MYEPTVHEFYRVAPDGLPTGIDFCQFILQYS</sequence>
<dbReference type="KEGG" id="bhs:BM1374165_00101"/>
<evidence type="ECO:0000313" key="2">
    <source>
        <dbReference type="Proteomes" id="UP000019801"/>
    </source>
</evidence>
<name>X5ME78_BARHN</name>
<accession>X5ME78</accession>
<dbReference type="KEGG" id="bhn:PRJBM_00100"/>
<gene>
    <name evidence="1" type="ORF">BM1374165_00101</name>
</gene>
<protein>
    <submittedName>
        <fullName evidence="1">Uncharacterized protein</fullName>
    </submittedName>
</protein>
<proteinExistence type="predicted"/>
<dbReference type="Proteomes" id="UP000019801">
    <property type="component" value="Chromosome I"/>
</dbReference>
<dbReference type="PATRIC" id="fig|38323.5.peg.119"/>
<dbReference type="AlphaFoldDB" id="X5ME78"/>
<reference evidence="2" key="1">
    <citation type="submission" date="2013-11" db="EMBL/GenBank/DDBJ databases">
        <title>Genome sequencing of Bartonella spp. isolated from human blood.</title>
        <authorList>
            <person name="Raoult D."/>
        </authorList>
    </citation>
    <scope>NUCLEOTIDE SEQUENCE</scope>
    <source>
        <strain evidence="2">BM1374165</strain>
    </source>
</reference>